<dbReference type="InterPro" id="IPR007066">
    <property type="entry name" value="RNA_pol_Rpb1_3"/>
</dbReference>
<dbReference type="Gene3D" id="1.10.132.30">
    <property type="match status" value="1"/>
</dbReference>
<dbReference type="InterPro" id="IPR007081">
    <property type="entry name" value="RNA_pol_Rpb1_5"/>
</dbReference>
<dbReference type="Proteomes" id="UP000192368">
    <property type="component" value="Unassembled WGS sequence"/>
</dbReference>
<evidence type="ECO:0000256" key="12">
    <source>
        <dbReference type="RuleBase" id="RU004279"/>
    </source>
</evidence>
<evidence type="ECO:0000313" key="14">
    <source>
        <dbReference type="EMBL" id="SMB93576.1"/>
    </source>
</evidence>
<comment type="function">
    <text evidence="1 11 12">DNA-dependent RNA polymerase catalyzes the transcription of DNA into RNA using the four ribonucleoside triphosphates as substrates.</text>
</comment>
<dbReference type="FunFam" id="1.10.40.90:FF:000001">
    <property type="entry name" value="DNA-directed RNA polymerase subunit beta"/>
    <property type="match status" value="1"/>
</dbReference>
<feature type="binding site" evidence="11">
    <location>
        <position position="869"/>
    </location>
    <ligand>
        <name>Zn(2+)</name>
        <dbReference type="ChEBI" id="CHEBI:29105"/>
        <label>2</label>
    </ligand>
</feature>
<dbReference type="EC" id="2.7.7.6" evidence="11"/>
<dbReference type="CDD" id="cd02655">
    <property type="entry name" value="RNAP_beta'_C"/>
    <property type="match status" value="1"/>
</dbReference>
<evidence type="ECO:0000313" key="15">
    <source>
        <dbReference type="Proteomes" id="UP000192368"/>
    </source>
</evidence>
<dbReference type="InterPro" id="IPR038120">
    <property type="entry name" value="Rpb1_funnel_sf"/>
</dbReference>
<dbReference type="Pfam" id="PF00623">
    <property type="entry name" value="RNA_pol_Rpb1_2"/>
    <property type="match status" value="2"/>
</dbReference>
<comment type="cofactor">
    <cofactor evidence="11">
        <name>Mg(2+)</name>
        <dbReference type="ChEBI" id="CHEBI:18420"/>
    </cofactor>
    <text evidence="11">Binds 1 Mg(2+) ion per subunit.</text>
</comment>
<dbReference type="Gene3D" id="1.10.1790.20">
    <property type="match status" value="1"/>
</dbReference>
<accession>A0A1W1VJS9</accession>
<dbReference type="InterPro" id="IPR042102">
    <property type="entry name" value="RNA_pol_Rpb1_3_sf"/>
</dbReference>
<feature type="binding site" evidence="11">
    <location>
        <position position="454"/>
    </location>
    <ligand>
        <name>Mg(2+)</name>
        <dbReference type="ChEBI" id="CHEBI:18420"/>
    </ligand>
</feature>
<dbReference type="OrthoDB" id="9815296at2"/>
<evidence type="ECO:0000256" key="7">
    <source>
        <dbReference type="ARBA" id="ARBA00022833"/>
    </source>
</evidence>
<feature type="binding site" evidence="11">
    <location>
        <position position="75"/>
    </location>
    <ligand>
        <name>Zn(2+)</name>
        <dbReference type="ChEBI" id="CHEBI:29105"/>
        <label>1</label>
    </ligand>
</feature>
<feature type="binding site" evidence="11">
    <location>
        <position position="62"/>
    </location>
    <ligand>
        <name>Zn(2+)</name>
        <dbReference type="ChEBI" id="CHEBI:29105"/>
        <label>1</label>
    </ligand>
</feature>
<dbReference type="HAMAP" id="MF_01322">
    <property type="entry name" value="RNApol_bact_RpoC"/>
    <property type="match status" value="1"/>
</dbReference>
<dbReference type="Gene3D" id="2.40.40.20">
    <property type="match status" value="1"/>
</dbReference>
<dbReference type="Pfam" id="PF05000">
    <property type="entry name" value="RNA_pol_Rpb1_4"/>
    <property type="match status" value="1"/>
</dbReference>
<keyword evidence="8 11" id="KW-0460">Magnesium</keyword>
<keyword evidence="6 11" id="KW-0479">Metal-binding</keyword>
<dbReference type="GO" id="GO:0000428">
    <property type="term" value="C:DNA-directed RNA polymerase complex"/>
    <property type="evidence" value="ECO:0007669"/>
    <property type="project" value="UniProtKB-KW"/>
</dbReference>
<dbReference type="InterPro" id="IPR007080">
    <property type="entry name" value="RNA_pol_Rpb1_1"/>
</dbReference>
<dbReference type="GO" id="GO:0000287">
    <property type="term" value="F:magnesium ion binding"/>
    <property type="evidence" value="ECO:0007669"/>
    <property type="project" value="UniProtKB-UniRule"/>
</dbReference>
<dbReference type="SUPFAM" id="SSF64484">
    <property type="entry name" value="beta and beta-prime subunits of DNA dependent RNA-polymerase"/>
    <property type="match status" value="1"/>
</dbReference>
<keyword evidence="5 11" id="KW-0548">Nucleotidyltransferase</keyword>
<dbReference type="PANTHER" id="PTHR19376">
    <property type="entry name" value="DNA-DIRECTED RNA POLYMERASE"/>
    <property type="match status" value="1"/>
</dbReference>
<feature type="binding site" evidence="11">
    <location>
        <position position="795"/>
    </location>
    <ligand>
        <name>Zn(2+)</name>
        <dbReference type="ChEBI" id="CHEBI:29105"/>
        <label>2</label>
    </ligand>
</feature>
<keyword evidence="9 11" id="KW-0804">Transcription</keyword>
<dbReference type="InterPro" id="IPR045867">
    <property type="entry name" value="DNA-dir_RpoC_beta_prime"/>
</dbReference>
<dbReference type="Gene3D" id="1.10.150.390">
    <property type="match status" value="1"/>
</dbReference>
<evidence type="ECO:0000256" key="9">
    <source>
        <dbReference type="ARBA" id="ARBA00023163"/>
    </source>
</evidence>
<dbReference type="Gene3D" id="1.10.40.90">
    <property type="match status" value="1"/>
</dbReference>
<name>A0A1W1VJS9_PEPAS</name>
<dbReference type="InterPro" id="IPR006592">
    <property type="entry name" value="RNA_pol_N"/>
</dbReference>
<dbReference type="Gene3D" id="2.40.50.100">
    <property type="match status" value="1"/>
</dbReference>
<dbReference type="Gene3D" id="4.10.860.120">
    <property type="entry name" value="RNA polymerase II, clamp domain"/>
    <property type="match status" value="1"/>
</dbReference>
<feature type="binding site" evidence="11">
    <location>
        <position position="876"/>
    </location>
    <ligand>
        <name>Zn(2+)</name>
        <dbReference type="ChEBI" id="CHEBI:29105"/>
        <label>2</label>
    </ligand>
</feature>
<dbReference type="RefSeq" id="WP_084231598.1">
    <property type="nucleotide sequence ID" value="NZ_FWWR01000017.1"/>
</dbReference>
<keyword evidence="3 11" id="KW-0240">DNA-directed RNA polymerase</keyword>
<evidence type="ECO:0000259" key="13">
    <source>
        <dbReference type="SMART" id="SM00663"/>
    </source>
</evidence>
<dbReference type="Pfam" id="PF04997">
    <property type="entry name" value="RNA_pol_Rpb1_1"/>
    <property type="match status" value="1"/>
</dbReference>
<organism evidence="14 15">
    <name type="scientific">Peptoniphilus asaccharolyticus DSM 20463</name>
    <dbReference type="NCBI Taxonomy" id="573058"/>
    <lineage>
        <taxon>Bacteria</taxon>
        <taxon>Bacillati</taxon>
        <taxon>Bacillota</taxon>
        <taxon>Tissierellia</taxon>
        <taxon>Tissierellales</taxon>
        <taxon>Peptoniphilaceae</taxon>
        <taxon>Peptoniphilus</taxon>
    </lineage>
</organism>
<keyword evidence="15" id="KW-1185">Reference proteome</keyword>
<evidence type="ECO:0000256" key="6">
    <source>
        <dbReference type="ARBA" id="ARBA00022723"/>
    </source>
</evidence>
<dbReference type="FunFam" id="4.10.860.120:FF:000001">
    <property type="entry name" value="DNA-directed RNA polymerase subunit beta"/>
    <property type="match status" value="1"/>
</dbReference>
<dbReference type="Gene3D" id="1.10.274.100">
    <property type="entry name" value="RNA polymerase Rpb1, domain 3"/>
    <property type="match status" value="2"/>
</dbReference>
<dbReference type="GO" id="GO:0003677">
    <property type="term" value="F:DNA binding"/>
    <property type="evidence" value="ECO:0007669"/>
    <property type="project" value="UniProtKB-UniRule"/>
</dbReference>
<evidence type="ECO:0000256" key="5">
    <source>
        <dbReference type="ARBA" id="ARBA00022695"/>
    </source>
</evidence>
<evidence type="ECO:0000256" key="11">
    <source>
        <dbReference type="HAMAP-Rule" id="MF_01322"/>
    </source>
</evidence>
<comment type="subunit">
    <text evidence="11">The RNAP catalytic core consists of 2 alpha, 1 beta, 1 beta' and 1 omega subunit. When a sigma factor is associated with the core the holoenzyme is formed, which can initiate transcription.</text>
</comment>
<dbReference type="PANTHER" id="PTHR19376:SF54">
    <property type="entry name" value="DNA-DIRECTED RNA POLYMERASE SUBUNIT BETA"/>
    <property type="match status" value="1"/>
</dbReference>
<feature type="binding site" evidence="11">
    <location>
        <position position="60"/>
    </location>
    <ligand>
        <name>Zn(2+)</name>
        <dbReference type="ChEBI" id="CHEBI:29105"/>
        <label>1</label>
    </ligand>
</feature>
<comment type="catalytic activity">
    <reaction evidence="10 11 12">
        <text>RNA(n) + a ribonucleoside 5'-triphosphate = RNA(n+1) + diphosphate</text>
        <dbReference type="Rhea" id="RHEA:21248"/>
        <dbReference type="Rhea" id="RHEA-COMP:14527"/>
        <dbReference type="Rhea" id="RHEA-COMP:17342"/>
        <dbReference type="ChEBI" id="CHEBI:33019"/>
        <dbReference type="ChEBI" id="CHEBI:61557"/>
        <dbReference type="ChEBI" id="CHEBI:140395"/>
        <dbReference type="EC" id="2.7.7.6"/>
    </reaction>
</comment>
<dbReference type="InterPro" id="IPR012754">
    <property type="entry name" value="DNA-dir_RpoC_beta_prime_bact"/>
</dbReference>
<dbReference type="GO" id="GO:0006351">
    <property type="term" value="P:DNA-templated transcription"/>
    <property type="evidence" value="ECO:0007669"/>
    <property type="project" value="UniProtKB-UniRule"/>
</dbReference>
<keyword evidence="7 11" id="KW-0862">Zinc</keyword>
<dbReference type="Pfam" id="PF04983">
    <property type="entry name" value="RNA_pol_Rpb1_3"/>
    <property type="match status" value="1"/>
</dbReference>
<evidence type="ECO:0000256" key="4">
    <source>
        <dbReference type="ARBA" id="ARBA00022679"/>
    </source>
</evidence>
<dbReference type="InterPro" id="IPR007083">
    <property type="entry name" value="RNA_pol_Rpb1_4"/>
</dbReference>
<dbReference type="STRING" id="573058.SAMN00017477_2095"/>
<feature type="binding site" evidence="11">
    <location>
        <position position="456"/>
    </location>
    <ligand>
        <name>Mg(2+)</name>
        <dbReference type="ChEBI" id="CHEBI:18420"/>
    </ligand>
</feature>
<comment type="similarity">
    <text evidence="2 11 12">Belongs to the RNA polymerase beta' chain family.</text>
</comment>
<evidence type="ECO:0000256" key="2">
    <source>
        <dbReference type="ARBA" id="ARBA00006460"/>
    </source>
</evidence>
<dbReference type="Pfam" id="PF04998">
    <property type="entry name" value="RNA_pol_Rpb1_5"/>
    <property type="match status" value="1"/>
</dbReference>
<dbReference type="CDD" id="cd01609">
    <property type="entry name" value="RNAP_beta'_N"/>
    <property type="match status" value="1"/>
</dbReference>
<dbReference type="GO" id="GO:0003899">
    <property type="term" value="F:DNA-directed RNA polymerase activity"/>
    <property type="evidence" value="ECO:0007669"/>
    <property type="project" value="UniProtKB-UniRule"/>
</dbReference>
<evidence type="ECO:0000256" key="8">
    <source>
        <dbReference type="ARBA" id="ARBA00022842"/>
    </source>
</evidence>
<comment type="cofactor">
    <cofactor evidence="11">
        <name>Zn(2+)</name>
        <dbReference type="ChEBI" id="CHEBI:29105"/>
    </cofactor>
    <text evidence="11">Binds 2 Zn(2+) ions per subunit.</text>
</comment>
<proteinExistence type="inferred from homology"/>
<reference evidence="15" key="1">
    <citation type="submission" date="2017-04" db="EMBL/GenBank/DDBJ databases">
        <authorList>
            <person name="Varghese N."/>
            <person name="Submissions S."/>
        </authorList>
    </citation>
    <scope>NUCLEOTIDE SEQUENCE [LARGE SCALE GENOMIC DNA]</scope>
    <source>
        <strain evidence="15">DSM 20463</strain>
    </source>
</reference>
<feature type="binding site" evidence="11">
    <location>
        <position position="78"/>
    </location>
    <ligand>
        <name>Zn(2+)</name>
        <dbReference type="ChEBI" id="CHEBI:29105"/>
        <label>1</label>
    </ligand>
</feature>
<evidence type="ECO:0000256" key="1">
    <source>
        <dbReference type="ARBA" id="ARBA00004026"/>
    </source>
</evidence>
<dbReference type="NCBIfam" id="TIGR02386">
    <property type="entry name" value="rpoC_TIGR"/>
    <property type="match status" value="1"/>
</dbReference>
<dbReference type="SMART" id="SM00663">
    <property type="entry name" value="RPOLA_N"/>
    <property type="match status" value="1"/>
</dbReference>
<feature type="domain" description="RNA polymerase N-terminal" evidence="13">
    <location>
        <begin position="227"/>
        <end position="506"/>
    </location>
</feature>
<dbReference type="AlphaFoldDB" id="A0A1W1VJS9"/>
<dbReference type="InterPro" id="IPR044893">
    <property type="entry name" value="RNA_pol_Rpb1_clamp_domain"/>
</dbReference>
<evidence type="ECO:0000256" key="10">
    <source>
        <dbReference type="ARBA" id="ARBA00048552"/>
    </source>
</evidence>
<dbReference type="GO" id="GO:0008270">
    <property type="term" value="F:zinc ion binding"/>
    <property type="evidence" value="ECO:0007669"/>
    <property type="project" value="UniProtKB-UniRule"/>
</dbReference>
<dbReference type="InterPro" id="IPR000722">
    <property type="entry name" value="RNA_pol_asu"/>
</dbReference>
<evidence type="ECO:0000256" key="3">
    <source>
        <dbReference type="ARBA" id="ARBA00022478"/>
    </source>
</evidence>
<sequence length="1192" mass="133881">MSEHELFHSIKIGLASPEKIREWSFGEVKKPETINYRTLKPEKEGLFCEKIFGPTKDWECSCGKYKRVRYKGVVCEKCGVEVTKAKVRRERMGHIELAAPVSHIWYFKGIPSRMGLVLDMSPRALEKVLYFASYIVTYVERDAGLPLYQKQLLTETEYREYKREYGDKFIAKMGAEAIKDLLQDIDLKRESEILNAEVEAATGQKKVRISRRLEAIEAFLQSGNKPEWMILEAVPVIPPDIRPMVQLDGGRFATSDLNDLYRRIINRNNRLKKLLDINAPDIIVRNEKRMLQEAVDALIDNGRRGRPVTGPGNRALKSLSEMLKGKQGRFRQNLLGKRVDYSGRSVIVVGPDLKFYQCGLPKNMALELFKPFVMRELVAQGYAHNIKSAKRMVERTREEVWDVLEEVIKDHPVLLNRAPTLHRLGIQAFEPVLVEGKAIKLHPLSCTAYNADFDGDQMAVHLPLSTEAQAEARLLMLSTNNILGLKDGKPIATPTQDMILGSYYLTLDIGESKKGDGMVFTSEDEMMHAYYSGFIHLQAHVGVRRYADENDKLGKIVYSTVGRFIMNSFIPQDLGFVDRSVDKYSLEVDKVTDKKLLGKIIEKTYKKHGNIVTAKLLDNIKENGYHYSTIGAISISMGDVQVPETKPEILAQAKAEVNKYEKAFRRGLISDEERYEKVIDIWNKATDDLTDDVMEGFDRLNNIYIMADSGARGSKNQIRQLAGMRGLMASPSGRTIEVPITSNFREGLSVLEFYMSAHGSRKGLADTALRTADSGYLTRRLVDVAQQVIIKEEDCGTDEYLVARDFKDGKELIEGLKDRIEGRYSFEDIVHPETGEILVQANHEISDDDAEKIVEAGIKEVKVRTVLGCKAKTGVCAHCYGRNLATGNHVDIGEAVGVIAAQSIGEPGTQLTMRTFHTGGVASAADITQGLPRVEELFEARKPKGLAVISEVEGTVEIREQNRKREVVVTPRDGESHSYNIVYGARLKVKNGDYVEKGQELTQGSVYPQDLLRVMGAKGVEEYIVKEVQRVYRLQGVDINDKHIEIIVRQMLSKYKIDDPGDTEFLPGSLVDATEYKLTNKQMIEEGKNPAIGEVNLLGITKASLATDSFLSAASFQETTRVLTDAAIKGKEDKLHGLKENIIIGQLIPAGTGARQNKLVQLDVDEKLKENYLLLENSEFIDESELEEVEEI</sequence>
<gene>
    <name evidence="11" type="primary">rpoC</name>
    <name evidence="14" type="ORF">SAMN00017477_2095</name>
</gene>
<dbReference type="EMBL" id="FWWR01000017">
    <property type="protein sequence ID" value="SMB93576.1"/>
    <property type="molecule type" value="Genomic_DNA"/>
</dbReference>
<keyword evidence="4 11" id="KW-0808">Transferase</keyword>
<feature type="binding site" evidence="11">
    <location>
        <position position="879"/>
    </location>
    <ligand>
        <name>Zn(2+)</name>
        <dbReference type="ChEBI" id="CHEBI:29105"/>
        <label>2</label>
    </ligand>
</feature>
<feature type="binding site" evidence="11">
    <location>
        <position position="452"/>
    </location>
    <ligand>
        <name>Mg(2+)</name>
        <dbReference type="ChEBI" id="CHEBI:18420"/>
    </ligand>
</feature>
<protein>
    <recommendedName>
        <fullName evidence="11">DNA-directed RNA polymerase subunit beta'</fullName>
        <shortName evidence="11">RNAP subunit beta'</shortName>
        <ecNumber evidence="11">2.7.7.6</ecNumber>
    </recommendedName>
    <alternativeName>
        <fullName evidence="11">RNA polymerase subunit beta'</fullName>
    </alternativeName>
    <alternativeName>
        <fullName evidence="11">Transcriptase subunit beta'</fullName>
    </alternativeName>
</protein>